<dbReference type="AlphaFoldDB" id="A0A812XZL1"/>
<evidence type="ECO:0000256" key="3">
    <source>
        <dbReference type="ARBA" id="ARBA00022448"/>
    </source>
</evidence>
<feature type="signal peptide" evidence="13">
    <location>
        <begin position="1"/>
        <end position="19"/>
    </location>
</feature>
<dbReference type="PRINTS" id="PR00253">
    <property type="entry name" value="GABAARECEPTR"/>
</dbReference>
<feature type="transmembrane region" description="Helical" evidence="12">
    <location>
        <begin position="233"/>
        <end position="253"/>
    </location>
</feature>
<keyword evidence="8 12" id="KW-1133">Transmembrane helix</keyword>
<comment type="caution">
    <text evidence="15">The sequence shown here is derived from an EMBL/GenBank/DDBJ whole genome shotgun (WGS) entry which is preliminary data.</text>
</comment>
<keyword evidence="3" id="KW-0813">Transport</keyword>
<feature type="transmembrane region" description="Helical" evidence="12">
    <location>
        <begin position="297"/>
        <end position="319"/>
    </location>
</feature>
<dbReference type="InterPro" id="IPR036734">
    <property type="entry name" value="Neur_chan_lig-bd_sf"/>
</dbReference>
<dbReference type="SUPFAM" id="SSF90112">
    <property type="entry name" value="Neurotransmitter-gated ion-channel transmembrane pore"/>
    <property type="match status" value="1"/>
</dbReference>
<dbReference type="GO" id="GO:0005230">
    <property type="term" value="F:extracellular ligand-gated monoatomic ion channel activity"/>
    <property type="evidence" value="ECO:0007669"/>
    <property type="project" value="InterPro"/>
</dbReference>
<dbReference type="InterPro" id="IPR036719">
    <property type="entry name" value="Neuro-gated_channel_TM_sf"/>
</dbReference>
<dbReference type="Pfam" id="PF02932">
    <property type="entry name" value="Neur_chan_memb"/>
    <property type="match status" value="1"/>
</dbReference>
<evidence type="ECO:0000256" key="6">
    <source>
        <dbReference type="ARBA" id="ARBA00022729"/>
    </source>
</evidence>
<dbReference type="PANTHER" id="PTHR18945">
    <property type="entry name" value="NEUROTRANSMITTER GATED ION CHANNEL"/>
    <property type="match status" value="1"/>
</dbReference>
<proteinExistence type="predicted"/>
<evidence type="ECO:0000313" key="16">
    <source>
        <dbReference type="Proteomes" id="UP000649617"/>
    </source>
</evidence>
<keyword evidence="7" id="KW-0106">Calcium</keyword>
<feature type="chain" id="PRO_5032770514" evidence="13">
    <location>
        <begin position="20"/>
        <end position="472"/>
    </location>
</feature>
<keyword evidence="4" id="KW-1003">Cell membrane</keyword>
<dbReference type="OrthoDB" id="410315at2759"/>
<dbReference type="InterPro" id="IPR038050">
    <property type="entry name" value="Neuro_actylchol_rec"/>
</dbReference>
<evidence type="ECO:0000256" key="9">
    <source>
        <dbReference type="ARBA" id="ARBA00023065"/>
    </source>
</evidence>
<dbReference type="Pfam" id="PF02931">
    <property type="entry name" value="Neur_chan_LBD"/>
    <property type="match status" value="1"/>
</dbReference>
<evidence type="ECO:0000256" key="2">
    <source>
        <dbReference type="ARBA" id="ARBA00004236"/>
    </source>
</evidence>
<feature type="domain" description="EF-hand" evidence="14">
    <location>
        <begin position="371"/>
        <end position="406"/>
    </location>
</feature>
<feature type="transmembrane region" description="Helical" evidence="12">
    <location>
        <begin position="260"/>
        <end position="277"/>
    </location>
</feature>
<keyword evidence="10 12" id="KW-0472">Membrane</keyword>
<comment type="subcellular location">
    <subcellularLocation>
        <location evidence="2">Cell membrane</location>
    </subcellularLocation>
    <subcellularLocation>
        <location evidence="1">Membrane</location>
        <topology evidence="1">Multi-pass membrane protein</topology>
    </subcellularLocation>
</comment>
<evidence type="ECO:0000256" key="10">
    <source>
        <dbReference type="ARBA" id="ARBA00023136"/>
    </source>
</evidence>
<dbReference type="InterPro" id="IPR006028">
    <property type="entry name" value="GABAA/Glycine_rcpt"/>
</dbReference>
<keyword evidence="5 12" id="KW-0812">Transmembrane</keyword>
<evidence type="ECO:0000256" key="12">
    <source>
        <dbReference type="SAM" id="Phobius"/>
    </source>
</evidence>
<protein>
    <submittedName>
        <fullName evidence="15">Rdl protein</fullName>
    </submittedName>
</protein>
<dbReference type="PROSITE" id="PS50222">
    <property type="entry name" value="EF_HAND_2"/>
    <property type="match status" value="1"/>
</dbReference>
<dbReference type="CDD" id="cd18989">
    <property type="entry name" value="LGIC_ECD_cation"/>
    <property type="match status" value="1"/>
</dbReference>
<dbReference type="Gene3D" id="1.20.58.390">
    <property type="entry name" value="Neurotransmitter-gated ion-channel transmembrane domain"/>
    <property type="match status" value="1"/>
</dbReference>
<dbReference type="SUPFAM" id="SSF47473">
    <property type="entry name" value="EF-hand"/>
    <property type="match status" value="1"/>
</dbReference>
<dbReference type="GO" id="GO:0004888">
    <property type="term" value="F:transmembrane signaling receptor activity"/>
    <property type="evidence" value="ECO:0007669"/>
    <property type="project" value="InterPro"/>
</dbReference>
<dbReference type="InterPro" id="IPR011992">
    <property type="entry name" value="EF-hand-dom_pair"/>
</dbReference>
<evidence type="ECO:0000256" key="4">
    <source>
        <dbReference type="ARBA" id="ARBA00022475"/>
    </source>
</evidence>
<dbReference type="InterPro" id="IPR006201">
    <property type="entry name" value="Neur_channel"/>
</dbReference>
<accession>A0A812XZL1</accession>
<dbReference type="InterPro" id="IPR006029">
    <property type="entry name" value="Neurotrans-gated_channel_TM"/>
</dbReference>
<dbReference type="GO" id="GO:0005886">
    <property type="term" value="C:plasma membrane"/>
    <property type="evidence" value="ECO:0007669"/>
    <property type="project" value="UniProtKB-SubCell"/>
</dbReference>
<keyword evidence="9" id="KW-0406">Ion transport</keyword>
<dbReference type="InterPro" id="IPR018247">
    <property type="entry name" value="EF_Hand_1_Ca_BS"/>
</dbReference>
<dbReference type="Gene3D" id="1.10.238.10">
    <property type="entry name" value="EF-hand"/>
    <property type="match status" value="1"/>
</dbReference>
<evidence type="ECO:0000256" key="11">
    <source>
        <dbReference type="ARBA" id="ARBA00023303"/>
    </source>
</evidence>
<dbReference type="CDD" id="cd00051">
    <property type="entry name" value="EFh"/>
    <property type="match status" value="1"/>
</dbReference>
<evidence type="ECO:0000256" key="1">
    <source>
        <dbReference type="ARBA" id="ARBA00004141"/>
    </source>
</evidence>
<keyword evidence="16" id="KW-1185">Reference proteome</keyword>
<dbReference type="GO" id="GO:0005509">
    <property type="term" value="F:calcium ion binding"/>
    <property type="evidence" value="ECO:0007669"/>
    <property type="project" value="InterPro"/>
</dbReference>
<dbReference type="SUPFAM" id="SSF63712">
    <property type="entry name" value="Nicotinic receptor ligand binding domain-like"/>
    <property type="match status" value="1"/>
</dbReference>
<dbReference type="InterPro" id="IPR002048">
    <property type="entry name" value="EF_hand_dom"/>
</dbReference>
<dbReference type="InterPro" id="IPR006202">
    <property type="entry name" value="Neur_chan_lig-bd"/>
</dbReference>
<evidence type="ECO:0000256" key="8">
    <source>
        <dbReference type="ARBA" id="ARBA00022989"/>
    </source>
</evidence>
<reference evidence="15" key="1">
    <citation type="submission" date="2021-02" db="EMBL/GenBank/DDBJ databases">
        <authorList>
            <person name="Dougan E. K."/>
            <person name="Rhodes N."/>
            <person name="Thang M."/>
            <person name="Chan C."/>
        </authorList>
    </citation>
    <scope>NUCLEOTIDE SEQUENCE</scope>
</reference>
<evidence type="ECO:0000256" key="5">
    <source>
        <dbReference type="ARBA" id="ARBA00022692"/>
    </source>
</evidence>
<evidence type="ECO:0000313" key="15">
    <source>
        <dbReference type="EMBL" id="CAE7752552.1"/>
    </source>
</evidence>
<keyword evidence="6 13" id="KW-0732">Signal</keyword>
<organism evidence="15 16">
    <name type="scientific">Symbiodinium pilosum</name>
    <name type="common">Dinoflagellate</name>
    <dbReference type="NCBI Taxonomy" id="2952"/>
    <lineage>
        <taxon>Eukaryota</taxon>
        <taxon>Sar</taxon>
        <taxon>Alveolata</taxon>
        <taxon>Dinophyceae</taxon>
        <taxon>Suessiales</taxon>
        <taxon>Symbiodiniaceae</taxon>
        <taxon>Symbiodinium</taxon>
    </lineage>
</organism>
<name>A0A812XZL1_SYMPI</name>
<feature type="non-terminal residue" evidence="15">
    <location>
        <position position="1"/>
    </location>
</feature>
<dbReference type="Proteomes" id="UP000649617">
    <property type="component" value="Unassembled WGS sequence"/>
</dbReference>
<sequence length="472" mass="53962">MRLLLQLLSVSAGVKGVLAECDSVTDRIRNLSTYPHYDKRSRPGLGQGQPVNVTMQMYIAAISSVDQKGQQIALEGYFRWEWVDPRLAHNDDCGQITMQLPVDDVWQPDIYIDNTLSEWYGAGSLIVYPDGRVWRSARFNHNLRCPMEFHALPFDKQTCFVQMSSYSFDIENINAGPFSNGAVVMPQGYTGTTEWKLSEVRSEATVEWFGVGDNLQGYKYVWIYLELDRRPNAFMIFVFFTSVTFGIVSWVGLFINPSAAPARVAIAVIPVLIMLNLENSVTSQLPPLNYMTWLTSFLFTIKLFTMSVVFEYGLVSWLMMVEHHRVRKFEAMKQMAASLQKDKEFLDAVQKQSDIGLQVDGENTASELLKKGPEQVQEVYKMFDSDQSGCMSKKEIQVGFRKLGQYLSMDQVNRMFFRLGVQEGTLQAHDFTRLLLNLAEYMPGTPFTISYWERPPSLQADLAFRYVYIVCL</sequence>
<gene>
    <name evidence="15" type="primary">Rdl</name>
    <name evidence="15" type="ORF">SPIL2461_LOCUS21811</name>
</gene>
<evidence type="ECO:0000256" key="7">
    <source>
        <dbReference type="ARBA" id="ARBA00022837"/>
    </source>
</evidence>
<evidence type="ECO:0000256" key="13">
    <source>
        <dbReference type="SAM" id="SignalP"/>
    </source>
</evidence>
<dbReference type="PROSITE" id="PS00018">
    <property type="entry name" value="EF_HAND_1"/>
    <property type="match status" value="1"/>
</dbReference>
<dbReference type="Gene3D" id="2.70.170.10">
    <property type="entry name" value="Neurotransmitter-gated ion-channel ligand-binding domain"/>
    <property type="match status" value="1"/>
</dbReference>
<evidence type="ECO:0000259" key="14">
    <source>
        <dbReference type="PROSITE" id="PS50222"/>
    </source>
</evidence>
<keyword evidence="11" id="KW-0407">Ion channel</keyword>
<dbReference type="EMBL" id="CAJNIZ010046622">
    <property type="protein sequence ID" value="CAE7752552.1"/>
    <property type="molecule type" value="Genomic_DNA"/>
</dbReference>